<dbReference type="PANTHER" id="PTHR21089">
    <property type="entry name" value="SHIKIMATE DEHYDROGENASE"/>
    <property type="match status" value="1"/>
</dbReference>
<organism evidence="10 11">
    <name type="scientific">Candidatus Syntropharchaeum caldarium</name>
    <dbReference type="NCBI Taxonomy" id="1838285"/>
    <lineage>
        <taxon>Archaea</taxon>
        <taxon>Methanobacteriati</taxon>
        <taxon>Methanobacteriota</taxon>
        <taxon>Stenosarchaea group</taxon>
        <taxon>Methanomicrobia</taxon>
        <taxon>Methanosarcinales</taxon>
        <taxon>ANME-2 cluster</taxon>
        <taxon>Candidatus Syntropharchaeum</taxon>
    </lineage>
</organism>
<keyword evidence="2 6" id="KW-0028">Amino-acid biosynthesis</keyword>
<gene>
    <name evidence="6" type="primary">aroE</name>
    <name evidence="10" type="ORF">SCAL_001150</name>
</gene>
<keyword evidence="3 6" id="KW-0521">NADP</keyword>
<dbReference type="Gene3D" id="3.40.50.720">
    <property type="entry name" value="NAD(P)-binding Rossmann-like Domain"/>
    <property type="match status" value="1"/>
</dbReference>
<dbReference type="PATRIC" id="fig|1838285.3.peg.1169"/>
<dbReference type="STRING" id="1838285.SCAL_001150"/>
<comment type="caution">
    <text evidence="6">Lacks conserved residue(s) required for the propagation of feature annotation.</text>
</comment>
<keyword evidence="5 6" id="KW-0057">Aromatic amino acid biosynthesis</keyword>
<dbReference type="GO" id="GO:0009073">
    <property type="term" value="P:aromatic amino acid family biosynthetic process"/>
    <property type="evidence" value="ECO:0007669"/>
    <property type="project" value="UniProtKB-KW"/>
</dbReference>
<dbReference type="Pfam" id="PF08501">
    <property type="entry name" value="Shikimate_dh_N"/>
    <property type="match status" value="1"/>
</dbReference>
<dbReference type="GO" id="GO:0004764">
    <property type="term" value="F:shikimate 3-dehydrogenase (NADP+) activity"/>
    <property type="evidence" value="ECO:0007669"/>
    <property type="project" value="UniProtKB-UniRule"/>
</dbReference>
<feature type="binding site" evidence="6">
    <location>
        <position position="99"/>
    </location>
    <ligand>
        <name>shikimate</name>
        <dbReference type="ChEBI" id="CHEBI:36208"/>
    </ligand>
</feature>
<feature type="binding site" evidence="6">
    <location>
        <position position="237"/>
    </location>
    <ligand>
        <name>NADP(+)</name>
        <dbReference type="ChEBI" id="CHEBI:58349"/>
    </ligand>
</feature>
<dbReference type="InterPro" id="IPR046346">
    <property type="entry name" value="Aminoacid_DH-like_N_sf"/>
</dbReference>
<dbReference type="InterPro" id="IPR006151">
    <property type="entry name" value="Shikm_DH/Glu-tRNA_Rdtase"/>
</dbReference>
<comment type="catalytic activity">
    <reaction evidence="6">
        <text>shikimate + NADP(+) = 3-dehydroshikimate + NADPH + H(+)</text>
        <dbReference type="Rhea" id="RHEA:17737"/>
        <dbReference type="ChEBI" id="CHEBI:15378"/>
        <dbReference type="ChEBI" id="CHEBI:16630"/>
        <dbReference type="ChEBI" id="CHEBI:36208"/>
        <dbReference type="ChEBI" id="CHEBI:57783"/>
        <dbReference type="ChEBI" id="CHEBI:58349"/>
        <dbReference type="EC" id="1.1.1.25"/>
    </reaction>
</comment>
<comment type="similarity">
    <text evidence="6">Belongs to the shikimate dehydrogenase family.</text>
</comment>
<dbReference type="Gene3D" id="3.40.50.10860">
    <property type="entry name" value="Leucine Dehydrogenase, chain A, domain 1"/>
    <property type="match status" value="1"/>
</dbReference>
<feature type="binding site" evidence="6">
    <location>
        <position position="62"/>
    </location>
    <ligand>
        <name>shikimate</name>
        <dbReference type="ChEBI" id="CHEBI:36208"/>
    </ligand>
</feature>
<dbReference type="SUPFAM" id="SSF51735">
    <property type="entry name" value="NAD(P)-binding Rossmann-fold domains"/>
    <property type="match status" value="1"/>
</dbReference>
<proteinExistence type="inferred from homology"/>
<feature type="binding site" evidence="6">
    <location>
        <begin position="15"/>
        <end position="17"/>
    </location>
    <ligand>
        <name>shikimate</name>
        <dbReference type="ChEBI" id="CHEBI:36208"/>
    </ligand>
</feature>
<keyword evidence="11" id="KW-1185">Reference proteome</keyword>
<evidence type="ECO:0000256" key="4">
    <source>
        <dbReference type="ARBA" id="ARBA00023002"/>
    </source>
</evidence>
<sequence>MIQIFGVIGDPIGHSLSPEMHNAAYHALGLDCIYLPFHVRAERLRDAIEGAGALGIRGLNVTVPHKVAVMELVEPDLLARKIGAVNTIDFATLKGYNTDVAGITGSLESAGVDLRGKRVLLLGAGGAARAAAFASIEAGCKLVIANRTRSKGEKLADELGRGVNAIGLEDDEIGPAIAESDVLINATSVGMYPEIDKIPIRPELLHPDLVVFDLIYNPLETMLLSEAKKKGCKTISGVKMLVYQGAASFRIWLGIDPPVDVMETVVRERLIL</sequence>
<protein>
    <recommendedName>
        <fullName evidence="1 6">Shikimate dehydrogenase (NADP(+))</fullName>
        <shortName evidence="6">SDH</shortName>
        <ecNumber evidence="1 6">1.1.1.25</ecNumber>
    </recommendedName>
</protein>
<evidence type="ECO:0000259" key="7">
    <source>
        <dbReference type="Pfam" id="PF01488"/>
    </source>
</evidence>
<dbReference type="NCBIfam" id="TIGR00507">
    <property type="entry name" value="aroE"/>
    <property type="match status" value="1"/>
</dbReference>
<keyword evidence="4 6" id="KW-0560">Oxidoreductase</keyword>
<dbReference type="InterPro" id="IPR013708">
    <property type="entry name" value="Shikimate_DH-bd_N"/>
</dbReference>
<feature type="binding site" evidence="6">
    <location>
        <position position="244"/>
    </location>
    <ligand>
        <name>shikimate</name>
        <dbReference type="ChEBI" id="CHEBI:36208"/>
    </ligand>
</feature>
<dbReference type="InterPro" id="IPR041121">
    <property type="entry name" value="SDH_C"/>
</dbReference>
<dbReference type="AlphaFoldDB" id="A0A1F2P9R5"/>
<dbReference type="NCBIfam" id="NF001319">
    <property type="entry name" value="PRK00258.3-3"/>
    <property type="match status" value="1"/>
</dbReference>
<dbReference type="Pfam" id="PF18317">
    <property type="entry name" value="SDH_C"/>
    <property type="match status" value="1"/>
</dbReference>
<accession>A0A1F2P9R5</accession>
<dbReference type="FunFam" id="3.40.50.720:FF:000086">
    <property type="entry name" value="Quinate/shikimate dehydrogenase"/>
    <property type="match status" value="1"/>
</dbReference>
<feature type="binding site" evidence="6">
    <location>
        <begin position="123"/>
        <end position="127"/>
    </location>
    <ligand>
        <name>NADP(+)</name>
        <dbReference type="ChEBI" id="CHEBI:58349"/>
    </ligand>
</feature>
<name>A0A1F2P9R5_9EURY</name>
<dbReference type="InterPro" id="IPR022893">
    <property type="entry name" value="Shikimate_DH_fam"/>
</dbReference>
<feature type="domain" description="Quinate/shikimate 5-dehydrogenase/glutamyl-tRNA reductase" evidence="7">
    <location>
        <begin position="113"/>
        <end position="188"/>
    </location>
</feature>
<comment type="function">
    <text evidence="6">Involved in the biosynthesis of the chorismate, which leads to the biosynthesis of aromatic amino acids. Catalyzes the reversible NADPH linked reduction of 3-dehydroshikimate (DHSA) to yield shikimate (SA).</text>
</comment>
<dbReference type="InterPro" id="IPR036291">
    <property type="entry name" value="NAD(P)-bd_dom_sf"/>
</dbReference>
<evidence type="ECO:0000313" key="10">
    <source>
        <dbReference type="EMBL" id="OFV67775.1"/>
    </source>
</evidence>
<feature type="domain" description="SDH C-terminal" evidence="9">
    <location>
        <begin position="237"/>
        <end position="267"/>
    </location>
</feature>
<dbReference type="UniPathway" id="UPA00053">
    <property type="reaction ID" value="UER00087"/>
</dbReference>
<reference evidence="10" key="1">
    <citation type="submission" date="2016-05" db="EMBL/GenBank/DDBJ databases">
        <title>Microbial consortia oxidize butane by reversing methanogenesis.</title>
        <authorList>
            <person name="Laso-Perez R."/>
            <person name="Richter M."/>
            <person name="Wegener G."/>
            <person name="Musat F."/>
        </authorList>
    </citation>
    <scope>NUCLEOTIDE SEQUENCE [LARGE SCALE GENOMIC DNA]</scope>
    <source>
        <strain evidence="10">BOX2</strain>
    </source>
</reference>
<evidence type="ECO:0000313" key="11">
    <source>
        <dbReference type="Proteomes" id="UP000186940"/>
    </source>
</evidence>
<evidence type="ECO:0000256" key="1">
    <source>
        <dbReference type="ARBA" id="ARBA00012962"/>
    </source>
</evidence>
<evidence type="ECO:0000256" key="5">
    <source>
        <dbReference type="ARBA" id="ARBA00023141"/>
    </source>
</evidence>
<evidence type="ECO:0000256" key="3">
    <source>
        <dbReference type="ARBA" id="ARBA00022857"/>
    </source>
</evidence>
<feature type="binding site" evidence="6">
    <location>
        <position position="86"/>
    </location>
    <ligand>
        <name>shikimate</name>
        <dbReference type="ChEBI" id="CHEBI:36208"/>
    </ligand>
</feature>
<dbReference type="InterPro" id="IPR011342">
    <property type="entry name" value="Shikimate_DH"/>
</dbReference>
<dbReference type="GO" id="GO:0009423">
    <property type="term" value="P:chorismate biosynthetic process"/>
    <property type="evidence" value="ECO:0007669"/>
    <property type="project" value="UniProtKB-UniRule"/>
</dbReference>
<feature type="binding site" evidence="6">
    <location>
        <position position="214"/>
    </location>
    <ligand>
        <name>NADP(+)</name>
        <dbReference type="ChEBI" id="CHEBI:58349"/>
    </ligand>
</feature>
<dbReference type="GO" id="GO:0008652">
    <property type="term" value="P:amino acid biosynthetic process"/>
    <property type="evidence" value="ECO:0007669"/>
    <property type="project" value="UniProtKB-KW"/>
</dbReference>
<comment type="caution">
    <text evidence="10">The sequence shown here is derived from an EMBL/GenBank/DDBJ whole genome shotgun (WGS) entry which is preliminary data.</text>
</comment>
<evidence type="ECO:0000256" key="2">
    <source>
        <dbReference type="ARBA" id="ARBA00022605"/>
    </source>
</evidence>
<dbReference type="GO" id="GO:0019632">
    <property type="term" value="P:shikimate metabolic process"/>
    <property type="evidence" value="ECO:0007669"/>
    <property type="project" value="InterPro"/>
</dbReference>
<dbReference type="EMBL" id="LYOS01000003">
    <property type="protein sequence ID" value="OFV67775.1"/>
    <property type="molecule type" value="Genomic_DNA"/>
</dbReference>
<dbReference type="SUPFAM" id="SSF53223">
    <property type="entry name" value="Aminoacid dehydrogenase-like, N-terminal domain"/>
    <property type="match status" value="1"/>
</dbReference>
<dbReference type="Proteomes" id="UP000186940">
    <property type="component" value="Unassembled WGS sequence"/>
</dbReference>
<dbReference type="HAMAP" id="MF_00222">
    <property type="entry name" value="Shikimate_DH_AroE"/>
    <property type="match status" value="1"/>
</dbReference>
<feature type="active site" description="Proton acceptor" evidence="6">
    <location>
        <position position="66"/>
    </location>
</feature>
<feature type="domain" description="Shikimate dehydrogenase substrate binding N-terminal" evidence="8">
    <location>
        <begin position="7"/>
        <end position="88"/>
    </location>
</feature>
<evidence type="ECO:0000256" key="6">
    <source>
        <dbReference type="HAMAP-Rule" id="MF_00222"/>
    </source>
</evidence>
<dbReference type="EC" id="1.1.1.25" evidence="1 6"/>
<dbReference type="Pfam" id="PF01488">
    <property type="entry name" value="Shikimate_DH"/>
    <property type="match status" value="1"/>
</dbReference>
<comment type="pathway">
    <text evidence="6">Metabolic intermediate biosynthesis; chorismate biosynthesis; chorismate from D-erythrose 4-phosphate and phosphoenolpyruvate: step 4/7.</text>
</comment>
<dbReference type="GO" id="GO:0050661">
    <property type="term" value="F:NADP binding"/>
    <property type="evidence" value="ECO:0007669"/>
    <property type="project" value="InterPro"/>
</dbReference>
<evidence type="ECO:0000259" key="9">
    <source>
        <dbReference type="Pfam" id="PF18317"/>
    </source>
</evidence>
<feature type="binding site" evidence="6">
    <location>
        <position position="216"/>
    </location>
    <ligand>
        <name>shikimate</name>
        <dbReference type="ChEBI" id="CHEBI:36208"/>
    </ligand>
</feature>
<evidence type="ECO:0000259" key="8">
    <source>
        <dbReference type="Pfam" id="PF08501"/>
    </source>
</evidence>
<dbReference type="PANTHER" id="PTHR21089:SF1">
    <property type="entry name" value="BIFUNCTIONAL 3-DEHYDROQUINATE DEHYDRATASE_SHIKIMATE DEHYDROGENASE, CHLOROPLASTIC"/>
    <property type="match status" value="1"/>
</dbReference>
<dbReference type="CDD" id="cd01065">
    <property type="entry name" value="NAD_bind_Shikimate_DH"/>
    <property type="match status" value="1"/>
</dbReference>
<comment type="subunit">
    <text evidence="6">Homodimer.</text>
</comment>
<feature type="binding site" evidence="6">
    <location>
        <begin position="146"/>
        <end position="151"/>
    </location>
    <ligand>
        <name>NADP(+)</name>
        <dbReference type="ChEBI" id="CHEBI:58349"/>
    </ligand>
</feature>